<dbReference type="OrthoDB" id="7303301at2"/>
<dbReference type="STRING" id="1226968.A6A40_08410"/>
<accession>A0A160JG84</accession>
<gene>
    <name evidence="1" type="ORF">A6A40_08410</name>
</gene>
<organism evidence="1 2">
    <name type="scientific">Azospirillum humicireducens</name>
    <dbReference type="NCBI Taxonomy" id="1226968"/>
    <lineage>
        <taxon>Bacteria</taxon>
        <taxon>Pseudomonadati</taxon>
        <taxon>Pseudomonadota</taxon>
        <taxon>Alphaproteobacteria</taxon>
        <taxon>Rhodospirillales</taxon>
        <taxon>Azospirillaceae</taxon>
        <taxon>Azospirillum</taxon>
    </lineage>
</organism>
<reference evidence="1 2" key="1">
    <citation type="journal article" date="2013" name="Int. J. Syst. Evol. Microbiol.">
        <title>Azospirillum humicireducens sp. nov., a nitrogen-fixing bacterium isolated from a microbial fuel cell.</title>
        <authorList>
            <person name="Zhou S."/>
            <person name="Han L."/>
            <person name="Wang Y."/>
            <person name="Yang G."/>
            <person name="Zhuang L."/>
            <person name="Hu P."/>
        </authorList>
    </citation>
    <scope>NUCLEOTIDE SEQUENCE [LARGE SCALE GENOMIC DNA]</scope>
    <source>
        <strain evidence="1 2">SgZ-5</strain>
    </source>
</reference>
<dbReference type="EMBL" id="CP015285">
    <property type="protein sequence ID" value="ANC91930.1"/>
    <property type="molecule type" value="Genomic_DNA"/>
</dbReference>
<dbReference type="AlphaFoldDB" id="A0A160JG84"/>
<dbReference type="KEGG" id="ahu:A6A40_08410"/>
<dbReference type="Proteomes" id="UP000077405">
    <property type="component" value="Chromosome"/>
</dbReference>
<proteinExistence type="predicted"/>
<evidence type="ECO:0000313" key="2">
    <source>
        <dbReference type="Proteomes" id="UP000077405"/>
    </source>
</evidence>
<keyword evidence="2" id="KW-1185">Reference proteome</keyword>
<dbReference type="RefSeq" id="WP_063635010.1">
    <property type="nucleotide sequence ID" value="NZ_CP015285.1"/>
</dbReference>
<sequence>MSVPDLKTIQSLAEVPDGALPISPGSIEMTSEGVLGIAKPPRPCKLTFMADGLPFNVAVRHESEEDGGGSICQIWADVGHVPYTAQAPERRRALLAVLRGIEGLPTVRFIVQGGQKIILFSEIRLEHHAAPEDLFHQTTLVLQEARPFLRLLGEYL</sequence>
<protein>
    <submittedName>
        <fullName evidence="1">Uncharacterized protein</fullName>
    </submittedName>
</protein>
<name>A0A160JG84_9PROT</name>
<evidence type="ECO:0000313" key="1">
    <source>
        <dbReference type="EMBL" id="ANC91930.1"/>
    </source>
</evidence>